<evidence type="ECO:0000256" key="8">
    <source>
        <dbReference type="ARBA" id="ARBA00022807"/>
    </source>
</evidence>
<dbReference type="GO" id="GO:0005829">
    <property type="term" value="C:cytosol"/>
    <property type="evidence" value="ECO:0007669"/>
    <property type="project" value="TreeGrafter"/>
</dbReference>
<dbReference type="GO" id="GO:0016579">
    <property type="term" value="P:protein deubiquitination"/>
    <property type="evidence" value="ECO:0007669"/>
    <property type="project" value="InterPro"/>
</dbReference>
<keyword evidence="5" id="KW-0645">Protease</keyword>
<comment type="similarity">
    <text evidence="2">Belongs to the peptidase C19 family.</text>
</comment>
<feature type="region of interest" description="Disordered" evidence="9">
    <location>
        <begin position="993"/>
        <end position="1026"/>
    </location>
</feature>
<evidence type="ECO:0000256" key="1">
    <source>
        <dbReference type="ARBA" id="ARBA00000707"/>
    </source>
</evidence>
<dbReference type="PANTHER" id="PTHR24006">
    <property type="entry name" value="UBIQUITIN CARBOXYL-TERMINAL HYDROLASE"/>
    <property type="match status" value="1"/>
</dbReference>
<feature type="compositionally biased region" description="Acidic residues" evidence="9">
    <location>
        <begin position="2398"/>
        <end position="2412"/>
    </location>
</feature>
<dbReference type="InterPro" id="IPR016024">
    <property type="entry name" value="ARM-type_fold"/>
</dbReference>
<evidence type="ECO:0000313" key="11">
    <source>
        <dbReference type="EMBL" id="CAD7277073.1"/>
    </source>
</evidence>
<evidence type="ECO:0000256" key="9">
    <source>
        <dbReference type="SAM" id="MobiDB-lite"/>
    </source>
</evidence>
<dbReference type="SUPFAM" id="SSF48371">
    <property type="entry name" value="ARM repeat"/>
    <property type="match status" value="2"/>
</dbReference>
<evidence type="ECO:0000256" key="5">
    <source>
        <dbReference type="ARBA" id="ARBA00022670"/>
    </source>
</evidence>
<keyword evidence="12" id="KW-1185">Reference proteome</keyword>
<protein>
    <recommendedName>
        <fullName evidence="3">ubiquitinyl hydrolase 1</fullName>
        <ecNumber evidence="3">3.4.19.12</ecNumber>
    </recommendedName>
</protein>
<reference evidence="11" key="1">
    <citation type="submission" date="2020-11" db="EMBL/GenBank/DDBJ databases">
        <authorList>
            <person name="Tran Van P."/>
        </authorList>
    </citation>
    <scope>NUCLEOTIDE SEQUENCE</scope>
</reference>
<organism evidence="11">
    <name type="scientific">Notodromas monacha</name>
    <dbReference type="NCBI Taxonomy" id="399045"/>
    <lineage>
        <taxon>Eukaryota</taxon>
        <taxon>Metazoa</taxon>
        <taxon>Ecdysozoa</taxon>
        <taxon>Arthropoda</taxon>
        <taxon>Crustacea</taxon>
        <taxon>Oligostraca</taxon>
        <taxon>Ostracoda</taxon>
        <taxon>Podocopa</taxon>
        <taxon>Podocopida</taxon>
        <taxon>Cypridocopina</taxon>
        <taxon>Cypridoidea</taxon>
        <taxon>Cyprididae</taxon>
        <taxon>Notodromas</taxon>
    </lineage>
</organism>
<feature type="region of interest" description="Disordered" evidence="9">
    <location>
        <begin position="19"/>
        <end position="67"/>
    </location>
</feature>
<keyword evidence="4" id="KW-0597">Phosphoprotein</keyword>
<evidence type="ECO:0000256" key="2">
    <source>
        <dbReference type="ARBA" id="ARBA00009085"/>
    </source>
</evidence>
<feature type="compositionally biased region" description="Polar residues" evidence="9">
    <location>
        <begin position="37"/>
        <end position="48"/>
    </location>
</feature>
<dbReference type="Pfam" id="PF22900">
    <property type="entry name" value="UCH_UBL1"/>
    <property type="match status" value="1"/>
</dbReference>
<dbReference type="InterPro" id="IPR055176">
    <property type="entry name" value="UBP24/USP9X/USP9Y_UBL"/>
</dbReference>
<dbReference type="PROSITE" id="PS00972">
    <property type="entry name" value="USP_1"/>
    <property type="match status" value="1"/>
</dbReference>
<comment type="catalytic activity">
    <reaction evidence="1">
        <text>Thiol-dependent hydrolysis of ester, thioester, amide, peptide and isopeptide bonds formed by the C-terminal Gly of ubiquitin (a 76-residue protein attached to proteins as an intracellular targeting signal).</text>
        <dbReference type="EC" id="3.4.19.12"/>
    </reaction>
</comment>
<dbReference type="EMBL" id="CAJPEX010000791">
    <property type="protein sequence ID" value="CAG0917225.1"/>
    <property type="molecule type" value="Genomic_DNA"/>
</dbReference>
<dbReference type="InterPro" id="IPR001394">
    <property type="entry name" value="Peptidase_C19_UCH"/>
</dbReference>
<dbReference type="EMBL" id="OA882828">
    <property type="protein sequence ID" value="CAD7277073.1"/>
    <property type="molecule type" value="Genomic_DNA"/>
</dbReference>
<dbReference type="Proteomes" id="UP000678499">
    <property type="component" value="Unassembled WGS sequence"/>
</dbReference>
<keyword evidence="6" id="KW-0833">Ubl conjugation pathway</keyword>
<dbReference type="GO" id="GO:0004843">
    <property type="term" value="F:cysteine-type deubiquitinase activity"/>
    <property type="evidence" value="ECO:0007669"/>
    <property type="project" value="UniProtKB-EC"/>
</dbReference>
<dbReference type="InterPro" id="IPR028889">
    <property type="entry name" value="USP"/>
</dbReference>
<dbReference type="SUPFAM" id="SSF54001">
    <property type="entry name" value="Cysteine proteinases"/>
    <property type="match status" value="1"/>
</dbReference>
<evidence type="ECO:0000256" key="6">
    <source>
        <dbReference type="ARBA" id="ARBA00022786"/>
    </source>
</evidence>
<evidence type="ECO:0000256" key="4">
    <source>
        <dbReference type="ARBA" id="ARBA00022553"/>
    </source>
</evidence>
<dbReference type="InterPro" id="IPR050164">
    <property type="entry name" value="Peptidase_C19"/>
</dbReference>
<dbReference type="InterPro" id="IPR018200">
    <property type="entry name" value="USP_CS"/>
</dbReference>
<feature type="compositionally biased region" description="Acidic residues" evidence="9">
    <location>
        <begin position="2423"/>
        <end position="2435"/>
    </location>
</feature>
<feature type="region of interest" description="Disordered" evidence="9">
    <location>
        <begin position="2398"/>
        <end position="2442"/>
    </location>
</feature>
<dbReference type="GO" id="GO:0005634">
    <property type="term" value="C:nucleus"/>
    <property type="evidence" value="ECO:0007669"/>
    <property type="project" value="TreeGrafter"/>
</dbReference>
<proteinExistence type="inferred from homology"/>
<dbReference type="Pfam" id="PF25010">
    <property type="entry name" value="ARM_UBP24_USP9X-Y"/>
    <property type="match status" value="2"/>
</dbReference>
<dbReference type="InterPro" id="IPR056850">
    <property type="entry name" value="ARM_UBP34_24_USP9X_Y"/>
</dbReference>
<feature type="region of interest" description="Disordered" evidence="9">
    <location>
        <begin position="616"/>
        <end position="647"/>
    </location>
</feature>
<feature type="domain" description="USP" evidence="10">
    <location>
        <begin position="1482"/>
        <end position="1847"/>
    </location>
</feature>
<evidence type="ECO:0000259" key="10">
    <source>
        <dbReference type="PROSITE" id="PS50235"/>
    </source>
</evidence>
<evidence type="ECO:0000256" key="3">
    <source>
        <dbReference type="ARBA" id="ARBA00012759"/>
    </source>
</evidence>
<keyword evidence="7" id="KW-0378">Hydrolase</keyword>
<feature type="region of interest" description="Disordered" evidence="9">
    <location>
        <begin position="2494"/>
        <end position="2518"/>
    </location>
</feature>
<dbReference type="EC" id="3.4.19.12" evidence="3"/>
<dbReference type="InterPro" id="IPR021905">
    <property type="entry name" value="DUF3517"/>
</dbReference>
<dbReference type="PANTHER" id="PTHR24006:SF925">
    <property type="entry name" value="UBIQUITINYL HYDROLASE 1"/>
    <property type="match status" value="1"/>
</dbReference>
<keyword evidence="8" id="KW-0788">Thiol protease</keyword>
<evidence type="ECO:0000313" key="12">
    <source>
        <dbReference type="Proteomes" id="UP000678499"/>
    </source>
</evidence>
<feature type="region of interest" description="Disordered" evidence="9">
    <location>
        <begin position="2541"/>
        <end position="2560"/>
    </location>
</feature>
<dbReference type="OrthoDB" id="289038at2759"/>
<sequence>MAIDDFAIELKSYQETEVEADQTIDTVDLSITDPEPTETTSGSPSISDAGSGVPHEQISPDRLDHMDEDDDVVPSFPLEELDRLDDMIARIRWVVPVLPRGELEVLLLACIDLAKRGVDHKCEPCQKFIREGLTLSFQRILTDEAVSGWKYDIHRAIQRNCERLVDLCVVKVVHDSYPLLDLLAMVFNPSTKFQLVNSSRTSETLNASTQGGNQSIQALQDLDNFYALPPDLRTPRGWLVDIINRFGAKGGFQALTLRFNREDNLSVPLIFALLRPFGLASEFLTPNTIRRFFMPLVERIPTYLENLTDDELKKEAKLNVDIKNDALSSIVKWLRAFVLRLPPYPEQEETAKNLEIFRLKMILRLLEISSFNGKMNALNELNKAIASISYTHSRHSVDDDEWLTTERMARWIEENRVLQIILRDSLHQPQYVEKLEKIIRFSIKEKAMTTDDLDTIWAAQIGKHEAIVKNVHDLLAKLAWDFSPEQLDHLFECFQASWSHANQKQREKLLELIRRLAEDDKEGVMATKVLSLLWNLAHSEDLPTEIMDQALQAHRAILDYSCSQDRDSQKTVWLERCVAEVKEGRWVIPTLKQIREICRLYEESFTHTANYGSVNSGSAGMGPHHHIQGGSSGLYPGQHSSKGPQSAPRHEVITHLHNSHSLVVEVANNLEKYMSEAREYLKGESREGQLWLAEPQAQKIWRCLAQEGIFSSDREACFKWFSKLMGDEPDLDPEINRSFFETVILQFDPTLLTESGMKCFERFFKSVNAKEQKLILKRRNYQMNDYDLIGMDYIWRVIHNSGEEIANRAIELLREIHTNLGPKLQAQQVQLHEDFITSCMDRLRALYDTISILMTSDKDHESDVASKEKLTMEVVRVCRVLKVLYEYIVHCDYDYPVDRVFLPLARAYRGKAVTLTTRFQSQSRGTEDIEIWSHTNDSLGSVRRQIISRLKAQPAHTRVELYLGGEILERTDDRKLISQIPIRDKAHLTGKIVSAMPSSPDSSSDSSGAGGAGSPQHSVSGVVPGEMEPNLSAEKALPGYRMSQKREWTEFLFKLWDLGAALGNSVLRNSACGVLRLIPPDESIKEELVTACAEIAAKKEARSNVISGGHESLEEFYFGRSPSQVLYYLEVTYALLIPAAIMLRPVTELAEKFQRDFVRAGGVSVICRLLTDPNFMVEANYEVDGSALKAAFQTVTRLAKLLFTTVVHGLLSLKLPLEETRSPRKMEKLRQALSFIPNPTYDVFIRQVARELGEQMPVETSRVIPDEKVVYALIKLSWCAAYGRVECFKTATAETMKNFQREYQLRVTEAVELQRDQVDDDDQGQHNSFDSLSSRAPVIVGADQDDLYLCREALETLTVALAVCPENLDKLIYENEIWPSFVIDMLLLAPMKFVRIAVAEQMSLMAMRCCSEDALVKFIQPTLFSVLHTSTVTHHDGISHEYFNAIAKLITDMFYSENSSPNEINDWEFALPVGPRSSKGFVGLKNAGATCYMNSVMQQLFMVEPVRQGILSAEGAIVDPDEDFSGEDMRSDSIGPVVSLESPQVSEDLQSPHRGQNQMTEYNIGILKQIQAIFGHLAASRLQYYIPRGLWKQFRINGEPVNLREQHDAVEFYNSLVESLDEALKTLGHEQVMSRVLGGSYADQIICRGCPHRYSREAGFTVLIIDIRNHSNIYDSLENYVKGELLEGANAYYCEKCDKKVDTVKRMCIKKLPRVLTIQLKRFDYDWERESPVKFNDYFEFSRELDMEPYTVRGLAKLDGDVMQDEDDLIEETEGGGDRRASSDTSRYKLTGIVVHSGQASGGHYYSYILHGSNPAAAKWHQQLNLHNLQYQSHYQSVAGRHFSESGLGDDMDSICRPFSDMTLNECSPGFPKMPAPIERSVKLANMRFAHNLNQFQPEYFVFMKRLLSCNLYVPISMPQNQVGHEGMPLVSFIKRIAKPDEMEEAMLTTTVLGCKFLIRVGFRTKKSTRGNANDWQDILSTALKHSRRAREFLAYNVLLSPMLTRKAVMCEFLLECSTQEVRSAFGKLIAALAHACLVIDGSQVIHIAKKPIESSSSEIGSPEDFAAVPLTGEMTNTFLLKACLSMLDKEVPEHGRNLSQYFGLFHHYAMLGTKDKLQLLKLDVPRLFMQIATDEGPGQPIKYQFADLGKLFSTVSLLVRSCDVSSHCQSAPNSKTVKPLDNEYAEGEPVMQVPPSIVELLYSKQQYVKKIIEDAHASDDTLRLLQFASWENASFSSLVLGELLWQIAYSYSCELRPFLDLLFAMLTIKDTWQTHRIHNVLKGVGEEREGLLDTIQRSQSHFQKRAYMCIKWLVSLFEKCTIAFEMLNSVGDFKRKWNSVINWLHKELEGRPPYAGGQYSYAAWSPPAQSNETSTAYYVERSASARLLLEKAMTLCPEDEPDTEEQSEEPASDTPLIGGAPAEDEEDVEEEEEDERRPQFSFTVITSKKERLTPALFKEQKHFNYSLTDSTPLPSTLPHSAVLSPVLPFNNNNNNADNNNAPARFSQTGRGEELVETDRPEVRNIPINVESPDGSKWLMKGVLFTDPPPSPTEQEPPNK</sequence>
<evidence type="ECO:0000256" key="7">
    <source>
        <dbReference type="ARBA" id="ARBA00022801"/>
    </source>
</evidence>
<name>A0A7R9GDU1_9CRUS</name>
<dbReference type="GO" id="GO:0016477">
    <property type="term" value="P:cell migration"/>
    <property type="evidence" value="ECO:0007669"/>
    <property type="project" value="TreeGrafter"/>
</dbReference>
<dbReference type="PROSITE" id="PS50235">
    <property type="entry name" value="USP_3"/>
    <property type="match status" value="1"/>
</dbReference>
<dbReference type="PROSITE" id="PS00973">
    <property type="entry name" value="USP_2"/>
    <property type="match status" value="1"/>
</dbReference>
<dbReference type="Pfam" id="PF12030">
    <property type="entry name" value="DUF3517"/>
    <property type="match status" value="1"/>
</dbReference>
<dbReference type="Pfam" id="PF00443">
    <property type="entry name" value="UCH"/>
    <property type="match status" value="1"/>
</dbReference>
<gene>
    <name evidence="11" type="ORF">NMOB1V02_LOCUS4815</name>
</gene>
<feature type="compositionally biased region" description="Low complexity" evidence="9">
    <location>
        <begin position="994"/>
        <end position="1007"/>
    </location>
</feature>
<dbReference type="InterPro" id="IPR038765">
    <property type="entry name" value="Papain-like_cys_pep_sf"/>
</dbReference>
<dbReference type="Gene3D" id="3.90.70.10">
    <property type="entry name" value="Cysteine proteinases"/>
    <property type="match status" value="1"/>
</dbReference>
<accession>A0A7R9GDU1</accession>
<dbReference type="GO" id="GO:0006508">
    <property type="term" value="P:proteolysis"/>
    <property type="evidence" value="ECO:0007669"/>
    <property type="project" value="UniProtKB-KW"/>
</dbReference>